<proteinExistence type="predicted"/>
<name>A0A1G7SLF3_9EURY</name>
<gene>
    <name evidence="2" type="ORF">SAMN05216218_11920</name>
</gene>
<dbReference type="AlphaFoldDB" id="A0A1G7SLF3"/>
<protein>
    <submittedName>
        <fullName evidence="2">Transcriptional regulator PadR-like family protein</fullName>
    </submittedName>
</protein>
<dbReference type="Pfam" id="PF03551">
    <property type="entry name" value="PadR"/>
    <property type="match status" value="1"/>
</dbReference>
<reference evidence="3" key="1">
    <citation type="submission" date="2016-10" db="EMBL/GenBank/DDBJ databases">
        <authorList>
            <person name="Varghese N."/>
            <person name="Submissions S."/>
        </authorList>
    </citation>
    <scope>NUCLEOTIDE SEQUENCE [LARGE SCALE GENOMIC DNA]</scope>
    <source>
        <strain evidence="3">IBRC-M 10760</strain>
    </source>
</reference>
<accession>A0A1G7SLF3</accession>
<organism evidence="2 3">
    <name type="scientific">Halorientalis regularis</name>
    <dbReference type="NCBI Taxonomy" id="660518"/>
    <lineage>
        <taxon>Archaea</taxon>
        <taxon>Methanobacteriati</taxon>
        <taxon>Methanobacteriota</taxon>
        <taxon>Stenosarchaea group</taxon>
        <taxon>Halobacteria</taxon>
        <taxon>Halobacteriales</taxon>
        <taxon>Haloarculaceae</taxon>
        <taxon>Halorientalis</taxon>
    </lineage>
</organism>
<dbReference type="InterPro" id="IPR036388">
    <property type="entry name" value="WH-like_DNA-bd_sf"/>
</dbReference>
<dbReference type="OrthoDB" id="190025at2157"/>
<keyword evidence="3" id="KW-1185">Reference proteome</keyword>
<dbReference type="SUPFAM" id="SSF46785">
    <property type="entry name" value="Winged helix' DNA-binding domain"/>
    <property type="match status" value="1"/>
</dbReference>
<dbReference type="STRING" id="660518.SAMN05216218_11920"/>
<dbReference type="InterPro" id="IPR005149">
    <property type="entry name" value="Tscrpt_reg_PadR_N"/>
</dbReference>
<dbReference type="Proteomes" id="UP000199076">
    <property type="component" value="Unassembled WGS sequence"/>
</dbReference>
<dbReference type="EMBL" id="FNBK01000019">
    <property type="protein sequence ID" value="SDG23808.1"/>
    <property type="molecule type" value="Genomic_DNA"/>
</dbReference>
<dbReference type="RefSeq" id="WP_092695046.1">
    <property type="nucleotide sequence ID" value="NZ_FNBK01000019.1"/>
</dbReference>
<dbReference type="InterPro" id="IPR036390">
    <property type="entry name" value="WH_DNA-bd_sf"/>
</dbReference>
<evidence type="ECO:0000259" key="1">
    <source>
        <dbReference type="Pfam" id="PF03551"/>
    </source>
</evidence>
<dbReference type="Gene3D" id="1.10.10.10">
    <property type="entry name" value="Winged helix-like DNA-binding domain superfamily/Winged helix DNA-binding domain"/>
    <property type="match status" value="1"/>
</dbReference>
<evidence type="ECO:0000313" key="3">
    <source>
        <dbReference type="Proteomes" id="UP000199076"/>
    </source>
</evidence>
<sequence length="109" mass="12402">MSKHDTRSADVSATDLTAFQKEALLAITRLENSDEEPYGLGIKRQLQERLGEEVNHGRLYPNLDDLVDLGLLEKEALDKRTNTYTLSEEGKELLRAYRDYVDEMVSTAL</sequence>
<feature type="domain" description="Transcription regulator PadR N-terminal" evidence="1">
    <location>
        <begin position="34"/>
        <end position="95"/>
    </location>
</feature>
<evidence type="ECO:0000313" key="2">
    <source>
        <dbReference type="EMBL" id="SDG23808.1"/>
    </source>
</evidence>